<comment type="pathway">
    <text evidence="1 8">Cofactor biosynthesis; (R)-pantothenate biosynthesis; (R)-pantothenate from (R)-pantoate and beta-alanine: step 1/1.</text>
</comment>
<name>A0A853F307_9GAMM</name>
<dbReference type="GO" id="GO:0005524">
    <property type="term" value="F:ATP binding"/>
    <property type="evidence" value="ECO:0007669"/>
    <property type="project" value="UniProtKB-KW"/>
</dbReference>
<evidence type="ECO:0000256" key="5">
    <source>
        <dbReference type="ARBA" id="ARBA00022741"/>
    </source>
</evidence>
<evidence type="ECO:0000256" key="2">
    <source>
        <dbReference type="ARBA" id="ARBA00009256"/>
    </source>
</evidence>
<dbReference type="EC" id="6.3.2.1" evidence="8"/>
<feature type="binding site" evidence="8">
    <location>
        <position position="153"/>
    </location>
    <ligand>
        <name>(R)-pantoate</name>
        <dbReference type="ChEBI" id="CHEBI:15980"/>
    </ligand>
</feature>
<dbReference type="SUPFAM" id="SSF52374">
    <property type="entry name" value="Nucleotidylyl transferase"/>
    <property type="match status" value="1"/>
</dbReference>
<feature type="binding site" evidence="8">
    <location>
        <begin position="147"/>
        <end position="150"/>
    </location>
    <ligand>
        <name>ATP</name>
        <dbReference type="ChEBI" id="CHEBI:30616"/>
    </ligand>
</feature>
<dbReference type="EMBL" id="JACCHT010000002">
    <property type="protein sequence ID" value="NYT27898.1"/>
    <property type="molecule type" value="Genomic_DNA"/>
</dbReference>
<dbReference type="NCBIfam" id="TIGR00018">
    <property type="entry name" value="panC"/>
    <property type="match status" value="1"/>
</dbReference>
<dbReference type="InterPro" id="IPR042176">
    <property type="entry name" value="Pantoate_ligase_C"/>
</dbReference>
<keyword evidence="3 8" id="KW-0436">Ligase</keyword>
<evidence type="ECO:0000256" key="1">
    <source>
        <dbReference type="ARBA" id="ARBA00004990"/>
    </source>
</evidence>
<dbReference type="InterPro" id="IPR003721">
    <property type="entry name" value="Pantoate_ligase"/>
</dbReference>
<gene>
    <name evidence="8" type="primary">panC</name>
    <name evidence="9" type="ORF">H0A76_08390</name>
</gene>
<keyword evidence="8" id="KW-0963">Cytoplasm</keyword>
<feature type="binding site" evidence="8">
    <location>
        <begin position="30"/>
        <end position="37"/>
    </location>
    <ligand>
        <name>ATP</name>
        <dbReference type="ChEBI" id="CHEBI:30616"/>
    </ligand>
</feature>
<dbReference type="PANTHER" id="PTHR21299:SF1">
    <property type="entry name" value="PANTOATE--BETA-ALANINE LIGASE"/>
    <property type="match status" value="1"/>
</dbReference>
<dbReference type="GO" id="GO:0004592">
    <property type="term" value="F:pantoate-beta-alanine ligase activity"/>
    <property type="evidence" value="ECO:0007669"/>
    <property type="project" value="UniProtKB-UniRule"/>
</dbReference>
<dbReference type="Pfam" id="PF02569">
    <property type="entry name" value="Pantoate_ligase"/>
    <property type="match status" value="1"/>
</dbReference>
<feature type="active site" description="Proton donor" evidence="8">
    <location>
        <position position="37"/>
    </location>
</feature>
<proteinExistence type="inferred from homology"/>
<comment type="miscellaneous">
    <text evidence="8">The reaction proceeds by a bi uni uni bi ping pong mechanism.</text>
</comment>
<dbReference type="InterPro" id="IPR014729">
    <property type="entry name" value="Rossmann-like_a/b/a_fold"/>
</dbReference>
<organism evidence="9 10">
    <name type="scientific">Candidatus Thiodubiliella endoseptemdiera</name>
    <dbReference type="NCBI Taxonomy" id="2738886"/>
    <lineage>
        <taxon>Bacteria</taxon>
        <taxon>Pseudomonadati</taxon>
        <taxon>Pseudomonadota</taxon>
        <taxon>Gammaproteobacteria</taxon>
        <taxon>Candidatus Pseudothioglobaceae</taxon>
        <taxon>Candidatus Thiodubiliella</taxon>
    </lineage>
</organism>
<dbReference type="NCBIfam" id="TIGR00125">
    <property type="entry name" value="cyt_tran_rel"/>
    <property type="match status" value="1"/>
</dbReference>
<dbReference type="GO" id="GO:0005829">
    <property type="term" value="C:cytosol"/>
    <property type="evidence" value="ECO:0007669"/>
    <property type="project" value="TreeGrafter"/>
</dbReference>
<evidence type="ECO:0000256" key="3">
    <source>
        <dbReference type="ARBA" id="ARBA00022598"/>
    </source>
</evidence>
<evidence type="ECO:0000256" key="6">
    <source>
        <dbReference type="ARBA" id="ARBA00022840"/>
    </source>
</evidence>
<dbReference type="CDD" id="cd00560">
    <property type="entry name" value="PanC"/>
    <property type="match status" value="1"/>
</dbReference>
<keyword evidence="5 8" id="KW-0547">Nucleotide-binding</keyword>
<evidence type="ECO:0000256" key="7">
    <source>
        <dbReference type="ARBA" id="ARBA00048258"/>
    </source>
</evidence>
<protein>
    <recommendedName>
        <fullName evidence="8">Pantothenate synthetase</fullName>
        <shortName evidence="8">PS</shortName>
        <ecNumber evidence="8">6.3.2.1</ecNumber>
    </recommendedName>
    <alternativeName>
        <fullName evidence="8">Pantoate--beta-alanine ligase</fullName>
    </alternativeName>
    <alternativeName>
        <fullName evidence="8">Pantoate-activating enzyme</fullName>
    </alternativeName>
</protein>
<evidence type="ECO:0000256" key="4">
    <source>
        <dbReference type="ARBA" id="ARBA00022655"/>
    </source>
</evidence>
<evidence type="ECO:0000256" key="8">
    <source>
        <dbReference type="HAMAP-Rule" id="MF_00158"/>
    </source>
</evidence>
<keyword evidence="4 8" id="KW-0566">Pantothenate biosynthesis</keyword>
<feature type="binding site" evidence="8">
    <location>
        <begin position="180"/>
        <end position="183"/>
    </location>
    <ligand>
        <name>ATP</name>
        <dbReference type="ChEBI" id="CHEBI:30616"/>
    </ligand>
</feature>
<accession>A0A853F307</accession>
<dbReference type="GO" id="GO:0015940">
    <property type="term" value="P:pantothenate biosynthetic process"/>
    <property type="evidence" value="ECO:0007669"/>
    <property type="project" value="UniProtKB-UniRule"/>
</dbReference>
<dbReference type="HAMAP" id="MF_00158">
    <property type="entry name" value="PanC"/>
    <property type="match status" value="1"/>
</dbReference>
<comment type="catalytic activity">
    <reaction evidence="7 8">
        <text>(R)-pantoate + beta-alanine + ATP = (R)-pantothenate + AMP + diphosphate + H(+)</text>
        <dbReference type="Rhea" id="RHEA:10912"/>
        <dbReference type="ChEBI" id="CHEBI:15378"/>
        <dbReference type="ChEBI" id="CHEBI:15980"/>
        <dbReference type="ChEBI" id="CHEBI:29032"/>
        <dbReference type="ChEBI" id="CHEBI:30616"/>
        <dbReference type="ChEBI" id="CHEBI:33019"/>
        <dbReference type="ChEBI" id="CHEBI:57966"/>
        <dbReference type="ChEBI" id="CHEBI:456215"/>
        <dbReference type="EC" id="6.3.2.1"/>
    </reaction>
</comment>
<dbReference type="Gene3D" id="3.30.1300.10">
    <property type="entry name" value="Pantoate-beta-alanine ligase, C-terminal domain"/>
    <property type="match status" value="1"/>
</dbReference>
<comment type="subunit">
    <text evidence="8">Homodimer.</text>
</comment>
<evidence type="ECO:0000313" key="9">
    <source>
        <dbReference type="EMBL" id="NYT27898.1"/>
    </source>
</evidence>
<comment type="function">
    <text evidence="8">Catalyzes the condensation of pantoate with beta-alanine in an ATP-dependent reaction via a pantoyl-adenylate intermediate.</text>
</comment>
<sequence length="270" mass="30531">MKIFNTILELQTTLNHWRDKGEKIAFVPTMGGLHQGHLSLIEIAKQKADRVVVSVFVNPTQFAEGEDFGTYPRTMEEDLALLEAQGVDCVFTPSAEAIYPDGMTLDVDVGAIGQILCGQTRPHFFNGVVQVVRRLFEIVRPDVAVFGRKDYQQLHIIRRFTSGVEIVSGEIVRETDGLAMSTRNQYLSKGERKIAPQLHKILGQIERRELDVKSAAEQLQRYFKLDYLELLDANTLKKITDNTSKIAILCAVFLGPTRLIDNIIFRRENV</sequence>
<reference evidence="9 10" key="1">
    <citation type="submission" date="2020-05" db="EMBL/GenBank/DDBJ databases">
        <title>Horizontal transmission and recombination maintain forever young bacterial symbiont genomes.</title>
        <authorList>
            <person name="Russell S.L."/>
            <person name="Pepper-Tunick E."/>
            <person name="Svedberg J."/>
            <person name="Byrne A."/>
            <person name="Ruelas Castillo J."/>
            <person name="Vollmers C."/>
            <person name="Beinart R.A."/>
            <person name="Corbett-Detig R."/>
        </authorList>
    </citation>
    <scope>NUCLEOTIDE SEQUENCE [LARGE SCALE GENOMIC DNA]</scope>
    <source>
        <strain evidence="9">455</strain>
    </source>
</reference>
<dbReference type="UniPathway" id="UPA00028">
    <property type="reaction ID" value="UER00005"/>
</dbReference>
<feature type="binding site" evidence="8">
    <location>
        <position position="172"/>
    </location>
    <ligand>
        <name>ATP</name>
        <dbReference type="ChEBI" id="CHEBI:30616"/>
    </ligand>
</feature>
<dbReference type="Gene3D" id="3.40.50.620">
    <property type="entry name" value="HUPs"/>
    <property type="match status" value="1"/>
</dbReference>
<evidence type="ECO:0000313" key="10">
    <source>
        <dbReference type="Proteomes" id="UP000568751"/>
    </source>
</evidence>
<dbReference type="InterPro" id="IPR004821">
    <property type="entry name" value="Cyt_trans-like"/>
</dbReference>
<dbReference type="AlphaFoldDB" id="A0A853F307"/>
<comment type="similarity">
    <text evidence="2 8">Belongs to the pantothenate synthetase family.</text>
</comment>
<dbReference type="Proteomes" id="UP000568751">
    <property type="component" value="Unassembled WGS sequence"/>
</dbReference>
<feature type="binding site" evidence="8">
    <location>
        <position position="61"/>
    </location>
    <ligand>
        <name>beta-alanine</name>
        <dbReference type="ChEBI" id="CHEBI:57966"/>
    </ligand>
</feature>
<comment type="caution">
    <text evidence="9">The sequence shown here is derived from an EMBL/GenBank/DDBJ whole genome shotgun (WGS) entry which is preliminary data.</text>
</comment>
<keyword evidence="6 8" id="KW-0067">ATP-binding</keyword>
<dbReference type="PANTHER" id="PTHR21299">
    <property type="entry name" value="CYTIDYLATE KINASE/PANTOATE-BETA-ALANINE LIGASE"/>
    <property type="match status" value="1"/>
</dbReference>
<comment type="subcellular location">
    <subcellularLocation>
        <location evidence="8">Cytoplasm</location>
    </subcellularLocation>
</comment>
<feature type="binding site" evidence="8">
    <location>
        <position position="61"/>
    </location>
    <ligand>
        <name>(R)-pantoate</name>
        <dbReference type="ChEBI" id="CHEBI:15980"/>
    </ligand>
</feature>